<dbReference type="SUPFAM" id="SSF100950">
    <property type="entry name" value="NagB/RpiA/CoA transferase-like"/>
    <property type="match status" value="2"/>
</dbReference>
<sequence>MADFDLSSWREKYKEKETQPSDLVKLISPGSRIFIGTACSEPIILTRELVHDKYRWTDCEIIHLLTLSDQKFFSDKFPTRFRHNTLSILGTDNIRNAVEKGQSDFIPIKTSEIVKLLKSRSLIIDVCLLQVSPPDEYGYCSLGINVDINKLVAQVSKKVIVQINPQMPITYGNSSIHFEDINFFVFKDYPLLEFKYDFNNRDLEIIEKIGNYLSRLIENESTLNIGLGKLPNSIWPFLKNKKDLAVFSEMLVLNSDLISLIKNKTLSCKKNVNQHIMASFVLGTKENYQFVNQNPFIKLFSSEYILNIENIAKNRKLCSIYGTLFVDLSGQITNHLPDRFYGGIGGEHDFVQGSSRSSGGKTIILIPSTTKDGSQSRIVPIVRRCSLPAYDVHYVVTEWGIAHLAGKNVRNRALQLIGISHPKFRKDLLEQAKELHYLYEDQLLPLTKDGSVIVYPEQYEWDFDTKTEEKIHFRPVKPTDERILQRFFYNMDEESRIFRFLTPKTAFPHEDAQFEVNIDYHNTMVIIGLVGDEESKKIVASGSYYKDPSGSTNMAEIAVWISNEWHKLGLGFHIFSRLCEIGQEKGISGFFGEVFAQNIGILKILKNLPYKVIFDDYGETFEFSFRFKNRI</sequence>
<reference evidence="4 5" key="1">
    <citation type="journal article" date="2020" name="Nature">
        <title>Isolation of an archaeon at the prokaryote-eukaryote interface.</title>
        <authorList>
            <person name="Imachi H."/>
            <person name="Nobu M.K."/>
            <person name="Nakahara N."/>
            <person name="Morono Y."/>
            <person name="Ogawara M."/>
            <person name="Takaki Y."/>
            <person name="Takano Y."/>
            <person name="Uematsu K."/>
            <person name="Ikuta T."/>
            <person name="Ito M."/>
            <person name="Matsui Y."/>
            <person name="Miyazaki M."/>
            <person name="Murata K."/>
            <person name="Saito Y."/>
            <person name="Sakai S."/>
            <person name="Song C."/>
            <person name="Tasumi E."/>
            <person name="Yamanaka Y."/>
            <person name="Yamaguchi T."/>
            <person name="Kamagata Y."/>
            <person name="Tamaki H."/>
            <person name="Takai K."/>
        </authorList>
    </citation>
    <scope>NUCLEOTIDE SEQUENCE [LARGE SCALE GENOMIC DNA]</scope>
    <source>
        <strain evidence="4 5">MK-D1</strain>
    </source>
</reference>
<dbReference type="InterPro" id="IPR037171">
    <property type="entry name" value="NagB/RpiA_transferase-like"/>
</dbReference>
<dbReference type="Gene3D" id="3.40.1080.10">
    <property type="entry name" value="Glutaconate Coenzyme A-transferase"/>
    <property type="match status" value="1"/>
</dbReference>
<dbReference type="InterPro" id="IPR016181">
    <property type="entry name" value="Acyl_CoA_acyltransferase"/>
</dbReference>
<reference evidence="4 5" key="2">
    <citation type="journal article" date="2024" name="Int. J. Syst. Evol. Microbiol.">
        <title>Promethearchaeum syntrophicum gen. nov., sp. nov., an anaerobic, obligately syntrophic archaeon, the first isolate of the lineage 'Asgard' archaea, and proposal of the new archaeal phylum Promethearchaeota phyl. nov. and kingdom Promethearchaeati regn. nov.</title>
        <authorList>
            <person name="Imachi H."/>
            <person name="Nobu M.K."/>
            <person name="Kato S."/>
            <person name="Takaki Y."/>
            <person name="Miyazaki M."/>
            <person name="Miyata M."/>
            <person name="Ogawara M."/>
            <person name="Saito Y."/>
            <person name="Sakai S."/>
            <person name="Tahara Y.O."/>
            <person name="Takano Y."/>
            <person name="Tasumi E."/>
            <person name="Uematsu K."/>
            <person name="Yoshimura T."/>
            <person name="Itoh T."/>
            <person name="Ohkuma M."/>
            <person name="Takai K."/>
        </authorList>
    </citation>
    <scope>NUCLEOTIDE SEQUENCE [LARGE SCALE GENOMIC DNA]</scope>
    <source>
        <strain evidence="4 5">MK-D1</strain>
    </source>
</reference>
<dbReference type="OrthoDB" id="147145at2157"/>
<accession>A0A5B9DAG7</accession>
<evidence type="ECO:0000313" key="4">
    <source>
        <dbReference type="EMBL" id="QEE16113.1"/>
    </source>
</evidence>
<dbReference type="Proteomes" id="UP000321408">
    <property type="component" value="Chromosome"/>
</dbReference>
<dbReference type="GO" id="GO:0008775">
    <property type="term" value="F:acetate CoA-transferase activity"/>
    <property type="evidence" value="ECO:0007669"/>
    <property type="project" value="InterPro"/>
</dbReference>
<feature type="domain" description="N-acetyltransferase" evidence="3">
    <location>
        <begin position="471"/>
        <end position="631"/>
    </location>
</feature>
<keyword evidence="5" id="KW-1185">Reference proteome</keyword>
<keyword evidence="2 4" id="KW-0808">Transferase</keyword>
<dbReference type="GeneID" id="41329933"/>
<protein>
    <submittedName>
        <fullName evidence="4">GNAT family N-acetyltransferase</fullName>
        <ecNumber evidence="4">2.3.1.-</ecNumber>
    </submittedName>
</protein>
<dbReference type="InterPro" id="IPR046433">
    <property type="entry name" value="ActCoA_hydro"/>
</dbReference>
<gene>
    <name evidence="4" type="ORF">DSAG12_01942</name>
</gene>
<dbReference type="PANTHER" id="PTHR21432:SF20">
    <property type="entry name" value="ACETYL-COA HYDROLASE"/>
    <property type="match status" value="1"/>
</dbReference>
<proteinExistence type="inferred from homology"/>
<dbReference type="RefSeq" id="WP_147662996.1">
    <property type="nucleotide sequence ID" value="NZ_CP042905.2"/>
</dbReference>
<dbReference type="InterPro" id="IPR003702">
    <property type="entry name" value="ActCoA_hydro_N"/>
</dbReference>
<name>A0A5B9DAG7_9ARCH</name>
<dbReference type="AlphaFoldDB" id="A0A5B9DAG7"/>
<dbReference type="PANTHER" id="PTHR21432">
    <property type="entry name" value="ACETYL-COA HYDROLASE-RELATED"/>
    <property type="match status" value="1"/>
</dbReference>
<dbReference type="Gene3D" id="3.40.1080.20">
    <property type="entry name" value="Acetyl-CoA hydrolase/transferase C-terminal domain"/>
    <property type="match status" value="1"/>
</dbReference>
<dbReference type="SUPFAM" id="SSF55729">
    <property type="entry name" value="Acyl-CoA N-acyltransferases (Nat)"/>
    <property type="match status" value="1"/>
</dbReference>
<dbReference type="PROSITE" id="PS51186">
    <property type="entry name" value="GNAT"/>
    <property type="match status" value="1"/>
</dbReference>
<dbReference type="InterPro" id="IPR038460">
    <property type="entry name" value="AcetylCoA_hyd_C_sf"/>
</dbReference>
<evidence type="ECO:0000256" key="1">
    <source>
        <dbReference type="ARBA" id="ARBA00009632"/>
    </source>
</evidence>
<dbReference type="Pfam" id="PF02550">
    <property type="entry name" value="AcetylCoA_hydro"/>
    <property type="match status" value="1"/>
</dbReference>
<dbReference type="Pfam" id="PF13336">
    <property type="entry name" value="AcetylCoA_hyd_C"/>
    <property type="match status" value="1"/>
</dbReference>
<evidence type="ECO:0000259" key="3">
    <source>
        <dbReference type="PROSITE" id="PS51186"/>
    </source>
</evidence>
<organism evidence="4 5">
    <name type="scientific">Promethearchaeum syntrophicum</name>
    <dbReference type="NCBI Taxonomy" id="2594042"/>
    <lineage>
        <taxon>Archaea</taxon>
        <taxon>Promethearchaeati</taxon>
        <taxon>Promethearchaeota</taxon>
        <taxon>Promethearchaeia</taxon>
        <taxon>Promethearchaeales</taxon>
        <taxon>Promethearchaeaceae</taxon>
        <taxon>Promethearchaeum</taxon>
    </lineage>
</organism>
<dbReference type="Gene3D" id="3.30.750.70">
    <property type="entry name" value="4-hydroxybutyrate coenzyme like domains"/>
    <property type="match status" value="1"/>
</dbReference>
<dbReference type="Pfam" id="PF00583">
    <property type="entry name" value="Acetyltransf_1"/>
    <property type="match status" value="1"/>
</dbReference>
<dbReference type="GO" id="GO:0016747">
    <property type="term" value="F:acyltransferase activity, transferring groups other than amino-acyl groups"/>
    <property type="evidence" value="ECO:0007669"/>
    <property type="project" value="InterPro"/>
</dbReference>
<dbReference type="EMBL" id="CP042905">
    <property type="protein sequence ID" value="QEE16113.1"/>
    <property type="molecule type" value="Genomic_DNA"/>
</dbReference>
<keyword evidence="4" id="KW-0012">Acyltransferase</keyword>
<dbReference type="InterPro" id="IPR000182">
    <property type="entry name" value="GNAT_dom"/>
</dbReference>
<dbReference type="EC" id="2.3.1.-" evidence="4"/>
<evidence type="ECO:0000313" key="5">
    <source>
        <dbReference type="Proteomes" id="UP000321408"/>
    </source>
</evidence>
<dbReference type="InterPro" id="IPR026888">
    <property type="entry name" value="AcetylCoA_hyd_C"/>
</dbReference>
<comment type="similarity">
    <text evidence="1">Belongs to the acetyl-CoA hydrolase/transferase family.</text>
</comment>
<dbReference type="Gene3D" id="3.40.630.30">
    <property type="match status" value="1"/>
</dbReference>
<dbReference type="KEGG" id="psyt:DSAG12_01942"/>
<evidence type="ECO:0000256" key="2">
    <source>
        <dbReference type="ARBA" id="ARBA00022679"/>
    </source>
</evidence>
<dbReference type="GO" id="GO:0006083">
    <property type="term" value="P:acetate metabolic process"/>
    <property type="evidence" value="ECO:0007669"/>
    <property type="project" value="InterPro"/>
</dbReference>